<reference evidence="2" key="1">
    <citation type="submission" date="2020-07" db="EMBL/GenBank/DDBJ databases">
        <authorList>
            <person name="Ferguson B K."/>
        </authorList>
    </citation>
    <scope>NUCLEOTIDE SEQUENCE</scope>
    <source>
        <strain evidence="2">L06</strain>
    </source>
</reference>
<evidence type="ECO:0000256" key="1">
    <source>
        <dbReference type="SAM" id="MobiDB-lite"/>
    </source>
</evidence>
<dbReference type="EMBL" id="CADCXW020000015">
    <property type="protein sequence ID" value="CAD1547351.1"/>
    <property type="molecule type" value="Genomic_DNA"/>
</dbReference>
<evidence type="ECO:0008006" key="3">
    <source>
        <dbReference type="Google" id="ProtNLM"/>
    </source>
</evidence>
<protein>
    <recommendedName>
        <fullName evidence="3">Retrotransposon gag domain-containing protein</fullName>
    </recommendedName>
</protein>
<organism evidence="2">
    <name type="scientific">Bracon brevicornis</name>
    <dbReference type="NCBI Taxonomy" id="1563983"/>
    <lineage>
        <taxon>Eukaryota</taxon>
        <taxon>Metazoa</taxon>
        <taxon>Ecdysozoa</taxon>
        <taxon>Arthropoda</taxon>
        <taxon>Hexapoda</taxon>
        <taxon>Insecta</taxon>
        <taxon>Pterygota</taxon>
        <taxon>Neoptera</taxon>
        <taxon>Endopterygota</taxon>
        <taxon>Hymenoptera</taxon>
        <taxon>Apocrita</taxon>
        <taxon>Ichneumonoidea</taxon>
        <taxon>Braconidae</taxon>
        <taxon>Braconinae</taxon>
        <taxon>Bracon</taxon>
    </lineage>
</organism>
<proteinExistence type="predicted"/>
<dbReference type="AlphaFoldDB" id="A0A6V7J748"/>
<feature type="region of interest" description="Disordered" evidence="1">
    <location>
        <begin position="13"/>
        <end position="38"/>
    </location>
</feature>
<sequence>MVSYSDSNMYAAIRKSGKDKKEPSDKGSESKGYSEPVKDIDEPCDLEKVMRTADLVVKMRLYFSAKRLEDRTEFLSRLKAVYDCSGLTFPEFRKILPLMFKGRASIWFRIDEPRMHSYEDFSRLFTLNFLPDDNKELMYAKAIGRKQKEGEPVMCYLQDMEILLHDNPNMPHCHMIVVIDNLLPYYRGIIYYSRTKEEVLERYKTFDDLKATARKWDTIAYNRSITRKKEEPLPVLQIEEKTTAL</sequence>
<evidence type="ECO:0000313" key="2">
    <source>
        <dbReference type="EMBL" id="CAD1547351.1"/>
    </source>
</evidence>
<accession>A0A6V7J748</accession>
<name>A0A6V7J748_9HYME</name>
<gene>
    <name evidence="2" type="ORF">BBRV_LOCUS43608</name>
</gene>
<feature type="compositionally biased region" description="Basic and acidic residues" evidence="1">
    <location>
        <begin position="19"/>
        <end position="29"/>
    </location>
</feature>